<feature type="transmembrane region" description="Helical" evidence="10">
    <location>
        <begin position="83"/>
        <end position="107"/>
    </location>
</feature>
<reference evidence="13 14" key="1">
    <citation type="submission" date="2006-10" db="EMBL/GenBank/DDBJ databases">
        <title>Complete sequence of chromosome of Pelobacter propionicus DSM 2379.</title>
        <authorList>
            <consortium name="US DOE Joint Genome Institute"/>
            <person name="Copeland A."/>
            <person name="Lucas S."/>
            <person name="Lapidus A."/>
            <person name="Barry K."/>
            <person name="Detter J.C."/>
            <person name="Glavina del Rio T."/>
            <person name="Hammon N."/>
            <person name="Israni S."/>
            <person name="Dalin E."/>
            <person name="Tice H."/>
            <person name="Pitluck S."/>
            <person name="Saunders E."/>
            <person name="Brettin T."/>
            <person name="Bruce D."/>
            <person name="Han C."/>
            <person name="Tapia R."/>
            <person name="Schmutz J."/>
            <person name="Larimer F."/>
            <person name="Land M."/>
            <person name="Hauser L."/>
            <person name="Kyrpides N."/>
            <person name="Kim E."/>
            <person name="Lovley D."/>
            <person name="Richardson P."/>
        </authorList>
    </citation>
    <scope>NUCLEOTIDE SEQUENCE [LARGE SCALE GENOMIC DNA]</scope>
    <source>
        <strain evidence="14">DSM 2379 / NBRC 103807 / OttBd1</strain>
    </source>
</reference>
<dbReference type="InterPro" id="IPR002550">
    <property type="entry name" value="CNNM"/>
</dbReference>
<dbReference type="InterPro" id="IPR005170">
    <property type="entry name" value="Transptr-assoc_dom"/>
</dbReference>
<dbReference type="InterPro" id="IPR044751">
    <property type="entry name" value="Ion_transp-like_CBS"/>
</dbReference>
<evidence type="ECO:0000256" key="8">
    <source>
        <dbReference type="PROSITE-ProRule" id="PRU00703"/>
    </source>
</evidence>
<dbReference type="FunFam" id="3.10.580.10:FF:000002">
    <property type="entry name" value="Magnesium/cobalt efflux protein CorC"/>
    <property type="match status" value="1"/>
</dbReference>
<dbReference type="Pfam" id="PF03471">
    <property type="entry name" value="CorC_HlyC"/>
    <property type="match status" value="1"/>
</dbReference>
<dbReference type="InterPro" id="IPR046342">
    <property type="entry name" value="CBS_dom_sf"/>
</dbReference>
<keyword evidence="5 9" id="KW-1133">Transmembrane helix</keyword>
<dbReference type="Gene3D" id="3.10.580.10">
    <property type="entry name" value="CBS-domain"/>
    <property type="match status" value="1"/>
</dbReference>
<organism evidence="13 14">
    <name type="scientific">Pelobacter propionicus (strain DSM 2379 / NBRC 103807 / OttBd1)</name>
    <dbReference type="NCBI Taxonomy" id="338966"/>
    <lineage>
        <taxon>Bacteria</taxon>
        <taxon>Pseudomonadati</taxon>
        <taxon>Thermodesulfobacteriota</taxon>
        <taxon>Desulfuromonadia</taxon>
        <taxon>Desulfuromonadales</taxon>
        <taxon>Desulfuromonadaceae</taxon>
        <taxon>Pelobacter</taxon>
    </lineage>
</organism>
<dbReference type="PANTHER" id="PTHR43099">
    <property type="entry name" value="UPF0053 PROTEIN YRKA"/>
    <property type="match status" value="1"/>
</dbReference>
<keyword evidence="14" id="KW-1185">Reference proteome</keyword>
<dbReference type="EMBL" id="CP000482">
    <property type="protein sequence ID" value="ABK98392.1"/>
    <property type="molecule type" value="Genomic_DNA"/>
</dbReference>
<evidence type="ECO:0000256" key="2">
    <source>
        <dbReference type="ARBA" id="ARBA00022475"/>
    </source>
</evidence>
<dbReference type="Pfam" id="PF00571">
    <property type="entry name" value="CBS"/>
    <property type="match status" value="2"/>
</dbReference>
<sequence>MSEPVVDILQCKGENAAIPGEVSVDSILLEVLVICLMIVLNGFFACSEFAIVSVRKSRIARLVLDGDERARIVETLQQDPHRLLALVQIGVTVAGSAASTVGGIIAIEHLRPFFATLPWPLIQKSAEPLAVITVVVLVSYVSLIVGELVPKAIGLQYADAIALRVARPIDFLSRVGSLAVSVLTISSKAVMKLLRVSGDRQGFITREELQHFVAEGRESGVFSETETEYIHNVFEFTHTCVREVMVPRTRIVGLELGTSRDQVVSVILENMYSRYPVYSGTIEDVVGVVHGKDLLGRMVAGEPFDLAATMKAPVFVPESKMVNELLKEMQRSQNQMAMVVDEYGGLNGLVTSQDLIEELLGEIRDEHDTAETAGIQRLADGSLLVDGFFSIFDLAEFLEIRQVADLPYDTVAGMILDALGRFPQRGEGVVWQGYRFTCEDVTRTAILRVRVVAAGE</sequence>
<protein>
    <recommendedName>
        <fullName evidence="15">CBS domain containing protein</fullName>
    </recommendedName>
</protein>
<keyword evidence="4" id="KW-0677">Repeat</keyword>
<dbReference type="Proteomes" id="UP000006732">
    <property type="component" value="Chromosome"/>
</dbReference>
<dbReference type="SMART" id="SM01091">
    <property type="entry name" value="CorC_HlyC"/>
    <property type="match status" value="1"/>
</dbReference>
<feature type="transmembrane region" description="Helical" evidence="10">
    <location>
        <begin position="27"/>
        <end position="52"/>
    </location>
</feature>
<keyword evidence="6 8" id="KW-0129">CBS domain</keyword>
<dbReference type="GO" id="GO:0005886">
    <property type="term" value="C:plasma membrane"/>
    <property type="evidence" value="ECO:0007669"/>
    <property type="project" value="UniProtKB-SubCell"/>
</dbReference>
<evidence type="ECO:0000256" key="7">
    <source>
        <dbReference type="ARBA" id="ARBA00023136"/>
    </source>
</evidence>
<dbReference type="KEGG" id="ppd:Ppro_0762"/>
<dbReference type="Pfam" id="PF01595">
    <property type="entry name" value="CNNM"/>
    <property type="match status" value="1"/>
</dbReference>
<keyword evidence="2" id="KW-1003">Cell membrane</keyword>
<feature type="domain" description="CBS" evidence="11">
    <location>
        <begin position="245"/>
        <end position="306"/>
    </location>
</feature>
<keyword evidence="7 9" id="KW-0472">Membrane</keyword>
<dbReference type="AlphaFoldDB" id="A1AM22"/>
<dbReference type="InterPro" id="IPR016169">
    <property type="entry name" value="FAD-bd_PCMH_sub2"/>
</dbReference>
<evidence type="ECO:0000256" key="1">
    <source>
        <dbReference type="ARBA" id="ARBA00004651"/>
    </source>
</evidence>
<name>A1AM22_PELPD</name>
<dbReference type="InterPro" id="IPR036318">
    <property type="entry name" value="FAD-bd_PCMH-like_sf"/>
</dbReference>
<comment type="subcellular location">
    <subcellularLocation>
        <location evidence="1">Cell membrane</location>
        <topology evidence="1">Multi-pass membrane protein</topology>
    </subcellularLocation>
</comment>
<proteinExistence type="predicted"/>
<dbReference type="PANTHER" id="PTHR43099:SF2">
    <property type="entry name" value="UPF0053 PROTEIN YRKA"/>
    <property type="match status" value="1"/>
</dbReference>
<dbReference type="SUPFAM" id="SSF56176">
    <property type="entry name" value="FAD-binding/transporter-associated domain-like"/>
    <property type="match status" value="1"/>
</dbReference>
<evidence type="ECO:0000256" key="5">
    <source>
        <dbReference type="ARBA" id="ARBA00022989"/>
    </source>
</evidence>
<dbReference type="GO" id="GO:0050660">
    <property type="term" value="F:flavin adenine dinucleotide binding"/>
    <property type="evidence" value="ECO:0007669"/>
    <property type="project" value="InterPro"/>
</dbReference>
<feature type="domain" description="CBS" evidence="11">
    <location>
        <begin position="309"/>
        <end position="366"/>
    </location>
</feature>
<feature type="domain" description="CNNM transmembrane" evidence="12">
    <location>
        <begin position="23"/>
        <end position="226"/>
    </location>
</feature>
<evidence type="ECO:0008006" key="15">
    <source>
        <dbReference type="Google" id="ProtNLM"/>
    </source>
</evidence>
<dbReference type="Gene3D" id="3.30.465.10">
    <property type="match status" value="1"/>
</dbReference>
<dbReference type="PROSITE" id="PS51846">
    <property type="entry name" value="CNNM"/>
    <property type="match status" value="1"/>
</dbReference>
<evidence type="ECO:0000256" key="6">
    <source>
        <dbReference type="ARBA" id="ARBA00023122"/>
    </source>
</evidence>
<accession>A1AM22</accession>
<evidence type="ECO:0000259" key="11">
    <source>
        <dbReference type="PROSITE" id="PS51371"/>
    </source>
</evidence>
<evidence type="ECO:0000256" key="4">
    <source>
        <dbReference type="ARBA" id="ARBA00022737"/>
    </source>
</evidence>
<evidence type="ECO:0000313" key="14">
    <source>
        <dbReference type="Proteomes" id="UP000006732"/>
    </source>
</evidence>
<gene>
    <name evidence="13" type="ordered locus">Ppro_0762</name>
</gene>
<dbReference type="CDD" id="cd04590">
    <property type="entry name" value="CBS_pair_CorC_HlyC_assoc"/>
    <property type="match status" value="1"/>
</dbReference>
<dbReference type="InterPro" id="IPR000644">
    <property type="entry name" value="CBS_dom"/>
</dbReference>
<evidence type="ECO:0000256" key="9">
    <source>
        <dbReference type="PROSITE-ProRule" id="PRU01193"/>
    </source>
</evidence>
<evidence type="ECO:0000259" key="12">
    <source>
        <dbReference type="PROSITE" id="PS51846"/>
    </source>
</evidence>
<evidence type="ECO:0000256" key="3">
    <source>
        <dbReference type="ARBA" id="ARBA00022692"/>
    </source>
</evidence>
<dbReference type="PROSITE" id="PS51371">
    <property type="entry name" value="CBS"/>
    <property type="match status" value="2"/>
</dbReference>
<dbReference type="HOGENOM" id="CLU_015237_4_0_7"/>
<dbReference type="eggNOG" id="COG1253">
    <property type="taxonomic scope" value="Bacteria"/>
</dbReference>
<dbReference type="SUPFAM" id="SSF54631">
    <property type="entry name" value="CBS-domain pair"/>
    <property type="match status" value="1"/>
</dbReference>
<keyword evidence="3 9" id="KW-0812">Transmembrane</keyword>
<evidence type="ECO:0000313" key="13">
    <source>
        <dbReference type="EMBL" id="ABK98392.1"/>
    </source>
</evidence>
<evidence type="ECO:0000256" key="10">
    <source>
        <dbReference type="SAM" id="Phobius"/>
    </source>
</evidence>
<dbReference type="STRING" id="338966.Ppro_0762"/>
<dbReference type="InterPro" id="IPR051676">
    <property type="entry name" value="UPF0053_domain"/>
</dbReference>